<evidence type="ECO:0000313" key="8">
    <source>
        <dbReference type="EMBL" id="CAB3230273.1"/>
    </source>
</evidence>
<keyword evidence="1" id="KW-0479">Metal-binding</keyword>
<name>A0A8S0ZCD0_ARCPL</name>
<dbReference type="Pfam" id="PF12017">
    <property type="entry name" value="Tnp_P_element"/>
    <property type="match status" value="1"/>
</dbReference>
<organism evidence="8 9">
    <name type="scientific">Arctia plantaginis</name>
    <name type="common">Wood tiger moth</name>
    <name type="synonym">Phalaena plantaginis</name>
    <dbReference type="NCBI Taxonomy" id="874455"/>
    <lineage>
        <taxon>Eukaryota</taxon>
        <taxon>Metazoa</taxon>
        <taxon>Ecdysozoa</taxon>
        <taxon>Arthropoda</taxon>
        <taxon>Hexapoda</taxon>
        <taxon>Insecta</taxon>
        <taxon>Pterygota</taxon>
        <taxon>Neoptera</taxon>
        <taxon>Endopterygota</taxon>
        <taxon>Lepidoptera</taxon>
        <taxon>Glossata</taxon>
        <taxon>Ditrysia</taxon>
        <taxon>Noctuoidea</taxon>
        <taxon>Erebidae</taxon>
        <taxon>Arctiinae</taxon>
        <taxon>Arctia</taxon>
    </lineage>
</organism>
<keyword evidence="4 5" id="KW-0238">DNA-binding</keyword>
<keyword evidence="2 5" id="KW-0863">Zinc-finger</keyword>
<dbReference type="OrthoDB" id="8947034at2759"/>
<evidence type="ECO:0000256" key="2">
    <source>
        <dbReference type="ARBA" id="ARBA00022771"/>
    </source>
</evidence>
<dbReference type="SMART" id="SM00980">
    <property type="entry name" value="THAP"/>
    <property type="match status" value="1"/>
</dbReference>
<reference evidence="8 9" key="1">
    <citation type="submission" date="2020-04" db="EMBL/GenBank/DDBJ databases">
        <authorList>
            <person name="Wallbank WR R."/>
            <person name="Pardo Diaz C."/>
            <person name="Kozak K."/>
            <person name="Martin S."/>
            <person name="Jiggins C."/>
            <person name="Moest M."/>
            <person name="Warren A I."/>
            <person name="Byers J.R.P. K."/>
            <person name="Montejo-Kovacevich G."/>
            <person name="Yen C E."/>
        </authorList>
    </citation>
    <scope>NUCLEOTIDE SEQUENCE [LARGE SCALE GENOMIC DNA]</scope>
</reference>
<dbReference type="SUPFAM" id="SSF57716">
    <property type="entry name" value="Glucocorticoid receptor-like (DNA-binding domain)"/>
    <property type="match status" value="1"/>
</dbReference>
<dbReference type="PROSITE" id="PS50950">
    <property type="entry name" value="ZF_THAP"/>
    <property type="match status" value="1"/>
</dbReference>
<dbReference type="InterPro" id="IPR021896">
    <property type="entry name" value="THAP9-like_HTH"/>
</dbReference>
<dbReference type="GO" id="GO:0003677">
    <property type="term" value="F:DNA binding"/>
    <property type="evidence" value="ECO:0007669"/>
    <property type="project" value="UniProtKB-UniRule"/>
</dbReference>
<dbReference type="EMBL" id="CADEBD010000287">
    <property type="protein sequence ID" value="CAB3230273.1"/>
    <property type="molecule type" value="Genomic_DNA"/>
</dbReference>
<evidence type="ECO:0000256" key="1">
    <source>
        <dbReference type="ARBA" id="ARBA00022723"/>
    </source>
</evidence>
<evidence type="ECO:0000256" key="5">
    <source>
        <dbReference type="PROSITE-ProRule" id="PRU00309"/>
    </source>
</evidence>
<keyword evidence="3" id="KW-0862">Zinc</keyword>
<dbReference type="Proteomes" id="UP000494256">
    <property type="component" value="Unassembled WGS sequence"/>
</dbReference>
<evidence type="ECO:0000313" key="9">
    <source>
        <dbReference type="Proteomes" id="UP000494256"/>
    </source>
</evidence>
<comment type="caution">
    <text evidence="8">The sequence shown here is derived from an EMBL/GenBank/DDBJ whole genome shotgun (WGS) entry which is preliminary data.</text>
</comment>
<dbReference type="SMART" id="SM00692">
    <property type="entry name" value="DM3"/>
    <property type="match status" value="1"/>
</dbReference>
<protein>
    <recommendedName>
        <fullName evidence="7">THAP-type domain-containing protein</fullName>
    </recommendedName>
</protein>
<feature type="region of interest" description="Disordered" evidence="6">
    <location>
        <begin position="90"/>
        <end position="115"/>
    </location>
</feature>
<evidence type="ECO:0000256" key="6">
    <source>
        <dbReference type="SAM" id="MobiDB-lite"/>
    </source>
</evidence>
<evidence type="ECO:0000256" key="4">
    <source>
        <dbReference type="ARBA" id="ARBA00023125"/>
    </source>
</evidence>
<proteinExistence type="predicted"/>
<evidence type="ECO:0000259" key="7">
    <source>
        <dbReference type="PROSITE" id="PS50950"/>
    </source>
</evidence>
<dbReference type="Pfam" id="PF05485">
    <property type="entry name" value="THAP"/>
    <property type="match status" value="1"/>
</dbReference>
<sequence>MEEQDQSEKNVKRKRNFRCGVNTCNITSTTHPQYSFYSLPKDPIRTALWLKKMQQPMDANTPKLYVCARHFEEKYINLNVSRQRLKKTALPTRFLPDDPQDSDGMNDRDEASLSYNNSPVEDIDTCLVPVKVEQIDNNPSTSSTEINETQRKRTLSEIFQNEVPSKIVKIKEENDCLTVFVDEDKEGGHHEDEIVANQHIYDIKFDNILELKKKKKSKYSNEFKMFALDLYFKCPNAYRLLQTTFTLPRISTIYRVCIPKTSVLDEGVIRALGIKVNDMTPAQKQAVVCIGTMRVSPTIEYDAVNDTIFGFHELNGVQTLDPAGRRTAAAISAYIDLEVIARAAKETVQFILTMSKLKDMLNFSTKYPPEDRKAVFTGETSQVDFLVSILSLFFDIRLSNLSVSESTKTTDISIFKEGFRLTINSLLLLYGALKTEDCWLPIVGLSHDCLTDFFDKVYQRHGHQPTVQKVVMCITKLPIFNVFQYFPKKKVAGEMELFLSRAKSVHAIKMYDEELTELYVDKCAQASSEFPTIALPDENKVQHLALYLLYKGYQEHSNCEAMENYVCRKDIIENSESGLQLGHEICENKINLVPLQFVNFLVVLELKFKEYFKEHRMPWTMAGLQSLTSDVTFEMPCGLLYGHCAIKGEEKAENKEEIVVVVLHKEVLKLVS</sequence>
<feature type="domain" description="THAP-type" evidence="7">
    <location>
        <begin position="14"/>
        <end position="94"/>
    </location>
</feature>
<gene>
    <name evidence="8" type="ORF">APLA_LOCUS4507</name>
</gene>
<dbReference type="InterPro" id="IPR006612">
    <property type="entry name" value="THAP_Znf"/>
</dbReference>
<dbReference type="AlphaFoldDB" id="A0A8S0ZCD0"/>
<accession>A0A8S0ZCD0</accession>
<evidence type="ECO:0000256" key="3">
    <source>
        <dbReference type="ARBA" id="ARBA00022833"/>
    </source>
</evidence>
<dbReference type="GO" id="GO:0008270">
    <property type="term" value="F:zinc ion binding"/>
    <property type="evidence" value="ECO:0007669"/>
    <property type="project" value="UniProtKB-KW"/>
</dbReference>